<dbReference type="Pfam" id="PF02361">
    <property type="entry name" value="CbiQ"/>
    <property type="match status" value="1"/>
</dbReference>
<keyword evidence="4 6" id="KW-1133">Transmembrane helix</keyword>
<dbReference type="GO" id="GO:0005886">
    <property type="term" value="C:plasma membrane"/>
    <property type="evidence" value="ECO:0007669"/>
    <property type="project" value="UniProtKB-ARBA"/>
</dbReference>
<evidence type="ECO:0000256" key="5">
    <source>
        <dbReference type="ARBA" id="ARBA00023136"/>
    </source>
</evidence>
<keyword evidence="5 6" id="KW-0472">Membrane</keyword>
<evidence type="ECO:0000256" key="1">
    <source>
        <dbReference type="ARBA" id="ARBA00004141"/>
    </source>
</evidence>
<accession>A0A1A8XVC4</accession>
<evidence type="ECO:0008006" key="9">
    <source>
        <dbReference type="Google" id="ProtNLM"/>
    </source>
</evidence>
<evidence type="ECO:0000313" key="8">
    <source>
        <dbReference type="Proteomes" id="UP000199600"/>
    </source>
</evidence>
<evidence type="ECO:0000256" key="4">
    <source>
        <dbReference type="ARBA" id="ARBA00022989"/>
    </source>
</evidence>
<feature type="transmembrane region" description="Helical" evidence="6">
    <location>
        <begin position="181"/>
        <end position="199"/>
    </location>
</feature>
<evidence type="ECO:0000256" key="2">
    <source>
        <dbReference type="ARBA" id="ARBA00008564"/>
    </source>
</evidence>
<dbReference type="InterPro" id="IPR003339">
    <property type="entry name" value="ABC/ECF_trnsptr_transmembrane"/>
</dbReference>
<feature type="transmembrane region" description="Helical" evidence="6">
    <location>
        <begin position="51"/>
        <end position="70"/>
    </location>
</feature>
<reference evidence="7 8" key="1">
    <citation type="submission" date="2016-06" db="EMBL/GenBank/DDBJ databases">
        <authorList>
            <person name="Kjaerup R.B."/>
            <person name="Dalgaard T.S."/>
            <person name="Juul-Madsen H.R."/>
        </authorList>
    </citation>
    <scope>NUCLEOTIDE SEQUENCE [LARGE SCALE GENOMIC DNA]</scope>
    <source>
        <strain evidence="7">2</strain>
    </source>
</reference>
<organism evidence="7 8">
    <name type="scientific">Candidatus Propionivibrio aalborgensis</name>
    <dbReference type="NCBI Taxonomy" id="1860101"/>
    <lineage>
        <taxon>Bacteria</taxon>
        <taxon>Pseudomonadati</taxon>
        <taxon>Pseudomonadota</taxon>
        <taxon>Betaproteobacteria</taxon>
        <taxon>Rhodocyclales</taxon>
        <taxon>Rhodocyclaceae</taxon>
        <taxon>Propionivibrio</taxon>
    </lineage>
</organism>
<comment type="similarity">
    <text evidence="2">Belongs to the CbiQ family.</text>
</comment>
<keyword evidence="3 6" id="KW-0812">Transmembrane</keyword>
<evidence type="ECO:0000256" key="6">
    <source>
        <dbReference type="SAM" id="Phobius"/>
    </source>
</evidence>
<name>A0A1A8XVC4_9RHOO</name>
<comment type="subcellular location">
    <subcellularLocation>
        <location evidence="1">Membrane</location>
        <topology evidence="1">Multi-pass membrane protein</topology>
    </subcellularLocation>
</comment>
<dbReference type="Proteomes" id="UP000199600">
    <property type="component" value="Unassembled WGS sequence"/>
</dbReference>
<evidence type="ECO:0000313" key="7">
    <source>
        <dbReference type="EMBL" id="SBT07923.1"/>
    </source>
</evidence>
<keyword evidence="8" id="KW-1185">Reference proteome</keyword>
<feature type="transmembrane region" description="Helical" evidence="6">
    <location>
        <begin position="90"/>
        <end position="108"/>
    </location>
</feature>
<feature type="transmembrane region" description="Helical" evidence="6">
    <location>
        <begin position="12"/>
        <end position="39"/>
    </location>
</feature>
<evidence type="ECO:0000256" key="3">
    <source>
        <dbReference type="ARBA" id="ARBA00022692"/>
    </source>
</evidence>
<protein>
    <recommendedName>
        <fullName evidence="9">Cobalt transport protein</fullName>
    </recommendedName>
</protein>
<proteinExistence type="inferred from homology"/>
<sequence length="200" mass="22420">MPKLTIHPTTCLIVWLLFLVVVQFMSGTTLVVTLLLLPALGTYVLQRGSRLIWRARWLLISMLAIFSWGIPGDPLWNGAFAPTHEGLREGLTHFGRLLLVLVAVAAFLEAMPLPELLAAMHTLLGPLRRLGLDPDRGVVRLMLVLRYVEALPRPRDWRTLVDAPATNLGEAVEVDHRPLRWPDYFVALALALAAAFYVFR</sequence>
<dbReference type="AlphaFoldDB" id="A0A1A8XVC4"/>
<gene>
    <name evidence="7" type="ORF">PROAA_250002</name>
</gene>
<dbReference type="EMBL" id="FLQY01000168">
    <property type="protein sequence ID" value="SBT07923.1"/>
    <property type="molecule type" value="Genomic_DNA"/>
</dbReference>
<dbReference type="RefSeq" id="WP_186411037.1">
    <property type="nucleotide sequence ID" value="NZ_FLQY01000168.1"/>
</dbReference>